<organism evidence="3 4">
    <name type="scientific">Bosea lathyri</name>
    <dbReference type="NCBI Taxonomy" id="1036778"/>
    <lineage>
        <taxon>Bacteria</taxon>
        <taxon>Pseudomonadati</taxon>
        <taxon>Pseudomonadota</taxon>
        <taxon>Alphaproteobacteria</taxon>
        <taxon>Hyphomicrobiales</taxon>
        <taxon>Boseaceae</taxon>
        <taxon>Bosea</taxon>
    </lineage>
</organism>
<dbReference type="GO" id="GO:0008300">
    <property type="term" value="P:isoprenoid catabolic process"/>
    <property type="evidence" value="ECO:0007669"/>
    <property type="project" value="TreeGrafter"/>
</dbReference>
<evidence type="ECO:0000256" key="2">
    <source>
        <dbReference type="RuleBase" id="RU003707"/>
    </source>
</evidence>
<evidence type="ECO:0000313" key="4">
    <source>
        <dbReference type="Proteomes" id="UP000236743"/>
    </source>
</evidence>
<dbReference type="PANTHER" id="PTHR42964:SF1">
    <property type="entry name" value="POLYKETIDE BIOSYNTHESIS ENOYL-COA HYDRATASE PKSH-RELATED"/>
    <property type="match status" value="1"/>
</dbReference>
<dbReference type="NCBIfam" id="NF004781">
    <property type="entry name" value="PRK06127.1"/>
    <property type="match status" value="1"/>
</dbReference>
<comment type="similarity">
    <text evidence="1 2">Belongs to the enoyl-CoA hydratase/isomerase family.</text>
</comment>
<gene>
    <name evidence="3" type="ORF">SAMN04488115_101282</name>
</gene>
<dbReference type="PANTHER" id="PTHR42964">
    <property type="entry name" value="ENOYL-COA HYDRATASE"/>
    <property type="match status" value="1"/>
</dbReference>
<evidence type="ECO:0000313" key="3">
    <source>
        <dbReference type="EMBL" id="SEF50342.1"/>
    </source>
</evidence>
<dbReference type="GO" id="GO:0003824">
    <property type="term" value="F:catalytic activity"/>
    <property type="evidence" value="ECO:0007669"/>
    <property type="project" value="InterPro"/>
</dbReference>
<dbReference type="Proteomes" id="UP000236743">
    <property type="component" value="Unassembled WGS sequence"/>
</dbReference>
<dbReference type="InterPro" id="IPR018376">
    <property type="entry name" value="Enoyl-CoA_hyd/isom_CS"/>
</dbReference>
<dbReference type="SUPFAM" id="SSF52096">
    <property type="entry name" value="ClpP/crotonase"/>
    <property type="match status" value="1"/>
</dbReference>
<name>A0A1H5SIA4_9HYPH</name>
<dbReference type="CDD" id="cd06558">
    <property type="entry name" value="crotonase-like"/>
    <property type="match status" value="1"/>
</dbReference>
<dbReference type="Gene3D" id="3.90.226.10">
    <property type="entry name" value="2-enoyl-CoA Hydratase, Chain A, domain 1"/>
    <property type="match status" value="1"/>
</dbReference>
<proteinExistence type="inferred from homology"/>
<dbReference type="EMBL" id="FNUY01000001">
    <property type="protein sequence ID" value="SEF50342.1"/>
    <property type="molecule type" value="Genomic_DNA"/>
</dbReference>
<dbReference type="AlphaFoldDB" id="A0A1H5SIA4"/>
<dbReference type="InterPro" id="IPR029045">
    <property type="entry name" value="ClpP/crotonase-like_dom_sf"/>
</dbReference>
<evidence type="ECO:0000256" key="1">
    <source>
        <dbReference type="ARBA" id="ARBA00005254"/>
    </source>
</evidence>
<dbReference type="PROSITE" id="PS00166">
    <property type="entry name" value="ENOYL_COA_HYDRATASE"/>
    <property type="match status" value="1"/>
</dbReference>
<dbReference type="Gene3D" id="1.10.12.10">
    <property type="entry name" value="Lyase 2-enoyl-coa Hydratase, Chain A, domain 2"/>
    <property type="match status" value="1"/>
</dbReference>
<dbReference type="RefSeq" id="WP_200827888.1">
    <property type="nucleotide sequence ID" value="NZ_FNUY01000001.1"/>
</dbReference>
<dbReference type="InterPro" id="IPR014748">
    <property type="entry name" value="Enoyl-CoA_hydra_C"/>
</dbReference>
<dbReference type="InterPro" id="IPR001753">
    <property type="entry name" value="Enoyl-CoA_hydra/iso"/>
</dbReference>
<dbReference type="InterPro" id="IPR051683">
    <property type="entry name" value="Enoyl-CoA_Hydratase/Isomerase"/>
</dbReference>
<protein>
    <submittedName>
        <fullName evidence="3">Enoyl-CoA hydratase/carnithine racemase</fullName>
    </submittedName>
</protein>
<accession>A0A1H5SIA4</accession>
<sequence>MASIRYETEAGVARLVIAQTDKLNAMTFEMWASLPGLVARAEADRSVRAIVVTGEGERAFCAGADISQFGEKRDSQQAMTAYDDVFARGCAALAGAGKPSIAVIRGICFGGGFGLAMSCDLRLARNDSRFRIPAARLGLGYAYEGVRMLVTKLGMGPTTDLLLSARIVAAEEALRLGIVNMLWTAERFEREVCEYLAQVSSNAPLTLNAVKRAMIELARPEAERDVASVEAAIAACFASADYLEGQQAFRDKREPVFSGE</sequence>
<dbReference type="Pfam" id="PF00378">
    <property type="entry name" value="ECH_1"/>
    <property type="match status" value="1"/>
</dbReference>
<keyword evidence="4" id="KW-1185">Reference proteome</keyword>
<reference evidence="3 4" key="1">
    <citation type="submission" date="2016-10" db="EMBL/GenBank/DDBJ databases">
        <authorList>
            <person name="de Groot N.N."/>
        </authorList>
    </citation>
    <scope>NUCLEOTIDE SEQUENCE [LARGE SCALE GENOMIC DNA]</scope>
    <source>
        <strain evidence="3 4">DSM 26656</strain>
    </source>
</reference>